<dbReference type="Proteomes" id="UP001597178">
    <property type="component" value="Unassembled WGS sequence"/>
</dbReference>
<reference evidence="2" key="1">
    <citation type="journal article" date="2019" name="Int. J. Syst. Evol. Microbiol.">
        <title>The Global Catalogue of Microorganisms (GCM) 10K type strain sequencing project: providing services to taxonomists for standard genome sequencing and annotation.</title>
        <authorList>
            <consortium name="The Broad Institute Genomics Platform"/>
            <consortium name="The Broad Institute Genome Sequencing Center for Infectious Disease"/>
            <person name="Wu L."/>
            <person name="Ma J."/>
        </authorList>
    </citation>
    <scope>NUCLEOTIDE SEQUENCE [LARGE SCALE GENOMIC DNA]</scope>
    <source>
        <strain evidence="2">CCUG 54822</strain>
    </source>
</reference>
<gene>
    <name evidence="1" type="ORF">ACFQ4A_06830</name>
</gene>
<dbReference type="EMBL" id="JBHTNH010000012">
    <property type="protein sequence ID" value="MFD1361379.1"/>
    <property type="molecule type" value="Genomic_DNA"/>
</dbReference>
<comment type="caution">
    <text evidence="1">The sequence shown here is derived from an EMBL/GenBank/DDBJ whole genome shotgun (WGS) entry which is preliminary data.</text>
</comment>
<dbReference type="RefSeq" id="WP_382398896.1">
    <property type="nucleotide sequence ID" value="NZ_JBHTNH010000012.1"/>
</dbReference>
<name>A0ABW3ZSY9_9BACI</name>
<evidence type="ECO:0000313" key="1">
    <source>
        <dbReference type="EMBL" id="MFD1361379.1"/>
    </source>
</evidence>
<organism evidence="1 2">
    <name type="scientific">Lentibacillus salinarum</name>
    <dbReference type="NCBI Taxonomy" id="446820"/>
    <lineage>
        <taxon>Bacteria</taxon>
        <taxon>Bacillati</taxon>
        <taxon>Bacillota</taxon>
        <taxon>Bacilli</taxon>
        <taxon>Bacillales</taxon>
        <taxon>Bacillaceae</taxon>
        <taxon>Lentibacillus</taxon>
    </lineage>
</organism>
<evidence type="ECO:0000313" key="2">
    <source>
        <dbReference type="Proteomes" id="UP001597178"/>
    </source>
</evidence>
<protein>
    <submittedName>
        <fullName evidence="1">Uncharacterized protein</fullName>
    </submittedName>
</protein>
<proteinExistence type="predicted"/>
<sequence length="424" mass="48781">MNKQLLDVVDYTRETLGLHNYQLERYYFFREKTLLNETMYSVSMEWFPNDAEMTTENELNPEGTAVVDVDFHTKAIRRLMFIGDVNRADHNVYPTSEAKEEAIEWIEDMTGLVFGRQFLIAREEEQVLQFGAAVDNIPVSPGGIIRTTFNDDGVLTDFYIDGDFPNEEQIRWEPFALTPDKYEPVAEAQCKLLTLPDQEQEKWVPVYGIEEVFLTNDTGRTMPFTFGADRSSFVMKDEALQWDEPLDGEFETEDIDLSPEVTLETVLANEPHPDTFPLTEAEITACEREALRFMRLVYPDESGKRQLTGLYLKDGYIVAEIKPIEKAQNVLDIKVKLLIERNTLTAVNYIDQARLYEMFQQFAAAGEPVVSQREAFEVLREYVDAEPVYVYDTSRDRYIMCGKIDCDYSVNAVTGEVMALNEMG</sequence>
<accession>A0ABW3ZSY9</accession>
<keyword evidence="2" id="KW-1185">Reference proteome</keyword>